<proteinExistence type="predicted"/>
<gene>
    <name evidence="3" type="ORF">LOCC1_G005864</name>
</gene>
<dbReference type="OrthoDB" id="3473305at2759"/>
<organism evidence="3 4">
    <name type="scientific">Lachnellula occidentalis</name>
    <dbReference type="NCBI Taxonomy" id="215460"/>
    <lineage>
        <taxon>Eukaryota</taxon>
        <taxon>Fungi</taxon>
        <taxon>Dikarya</taxon>
        <taxon>Ascomycota</taxon>
        <taxon>Pezizomycotina</taxon>
        <taxon>Leotiomycetes</taxon>
        <taxon>Helotiales</taxon>
        <taxon>Lachnaceae</taxon>
        <taxon>Lachnellula</taxon>
    </lineage>
</organism>
<dbReference type="Proteomes" id="UP000443090">
    <property type="component" value="Unassembled WGS sequence"/>
</dbReference>
<reference evidence="3 4" key="1">
    <citation type="submission" date="2018-05" db="EMBL/GenBank/DDBJ databases">
        <title>Genome sequencing and assembly of the regulated plant pathogen Lachnellula willkommii and related sister species for the development of diagnostic species identification markers.</title>
        <authorList>
            <person name="Giroux E."/>
            <person name="Bilodeau G."/>
        </authorList>
    </citation>
    <scope>NUCLEOTIDE SEQUENCE [LARGE SCALE GENOMIC DNA]</scope>
    <source>
        <strain evidence="3 4">CBS 160.35</strain>
    </source>
</reference>
<feature type="region of interest" description="Disordered" evidence="1">
    <location>
        <begin position="242"/>
        <end position="287"/>
    </location>
</feature>
<evidence type="ECO:0000256" key="1">
    <source>
        <dbReference type="SAM" id="MobiDB-lite"/>
    </source>
</evidence>
<comment type="caution">
    <text evidence="3">The sequence shown here is derived from an EMBL/GenBank/DDBJ whole genome shotgun (WGS) entry which is preliminary data.</text>
</comment>
<keyword evidence="4" id="KW-1185">Reference proteome</keyword>
<sequence length="287" mass="32921">MNENKMTKICKACKMHKKKSSVAKEPHNPSFLRFPKLPTELRAIIWKLTLQARTVEIEWQETRGFYTQVGTPVALQVCKDSRDAVISFYPACFGNLMFTPRTAFNFSLDTLYIGIPVHDQILHLVASLNATEISKLQHLAIDHGINMDWRWEYDGEIDYEACVKKAASLMPNLRVFLEVVNLAAWLEDGIDEGEGAMNLYLDWPDKVEDMHICPMSRVRCSCGEYHSLGQSEEDSDGFEYYDDEDDEVETCDQHDLPDENSMEPLPSRPDGRPTPKISVIWGWRPTK</sequence>
<protein>
    <recommendedName>
        <fullName evidence="2">2EXR domain-containing protein</fullName>
    </recommendedName>
</protein>
<dbReference type="PANTHER" id="PTHR35910">
    <property type="entry name" value="2EXR DOMAIN-CONTAINING PROTEIN"/>
    <property type="match status" value="1"/>
</dbReference>
<evidence type="ECO:0000259" key="2">
    <source>
        <dbReference type="Pfam" id="PF20150"/>
    </source>
</evidence>
<feature type="domain" description="2EXR" evidence="2">
    <location>
        <begin position="31"/>
        <end position="111"/>
    </location>
</feature>
<dbReference type="InterPro" id="IPR045518">
    <property type="entry name" value="2EXR"/>
</dbReference>
<dbReference type="EMBL" id="QGMI01000237">
    <property type="protein sequence ID" value="TVY44348.1"/>
    <property type="molecule type" value="Genomic_DNA"/>
</dbReference>
<dbReference type="Pfam" id="PF20150">
    <property type="entry name" value="2EXR"/>
    <property type="match status" value="1"/>
</dbReference>
<accession>A0A8H8RZN8</accession>
<dbReference type="PANTHER" id="PTHR35910:SF6">
    <property type="entry name" value="2EXR DOMAIN-CONTAINING PROTEIN"/>
    <property type="match status" value="1"/>
</dbReference>
<evidence type="ECO:0000313" key="4">
    <source>
        <dbReference type="Proteomes" id="UP000443090"/>
    </source>
</evidence>
<evidence type="ECO:0000313" key="3">
    <source>
        <dbReference type="EMBL" id="TVY44348.1"/>
    </source>
</evidence>
<dbReference type="AlphaFoldDB" id="A0A8H8RZN8"/>
<name>A0A8H8RZN8_9HELO</name>